<feature type="transmembrane region" description="Helical" evidence="6">
    <location>
        <begin position="335"/>
        <end position="355"/>
    </location>
</feature>
<evidence type="ECO:0000256" key="3">
    <source>
        <dbReference type="ARBA" id="ARBA00022692"/>
    </source>
</evidence>
<feature type="transmembrane region" description="Helical" evidence="6">
    <location>
        <begin position="187"/>
        <end position="208"/>
    </location>
</feature>
<gene>
    <name evidence="7" type="ORF">EDC14_1005108</name>
</gene>
<feature type="transmembrane region" description="Helical" evidence="6">
    <location>
        <begin position="476"/>
        <end position="499"/>
    </location>
</feature>
<dbReference type="OrthoDB" id="9775950at2"/>
<dbReference type="RefSeq" id="WP_132013401.1">
    <property type="nucleotide sequence ID" value="NZ_SLUN01000005.1"/>
</dbReference>
<reference evidence="7 8" key="1">
    <citation type="submission" date="2019-03" db="EMBL/GenBank/DDBJ databases">
        <title>Genomic Encyclopedia of Type Strains, Phase IV (KMG-IV): sequencing the most valuable type-strain genomes for metagenomic binning, comparative biology and taxonomic classification.</title>
        <authorList>
            <person name="Goeker M."/>
        </authorList>
    </citation>
    <scope>NUCLEOTIDE SEQUENCE [LARGE SCALE GENOMIC DNA]</scope>
    <source>
        <strain evidence="7 8">LX-B</strain>
    </source>
</reference>
<feature type="transmembrane region" description="Helical" evidence="6">
    <location>
        <begin position="290"/>
        <end position="314"/>
    </location>
</feature>
<dbReference type="CDD" id="cd13124">
    <property type="entry name" value="MATE_SpoVB_like"/>
    <property type="match status" value="1"/>
</dbReference>
<feature type="transmembrane region" description="Helical" evidence="6">
    <location>
        <begin position="361"/>
        <end position="382"/>
    </location>
</feature>
<protein>
    <submittedName>
        <fullName evidence="7">Stage V sporulation protein B</fullName>
    </submittedName>
</protein>
<dbReference type="AlphaFoldDB" id="A0A4R1S253"/>
<keyword evidence="3 6" id="KW-0812">Transmembrane</keyword>
<feature type="transmembrane region" description="Helical" evidence="6">
    <location>
        <begin position="12"/>
        <end position="31"/>
    </location>
</feature>
<evidence type="ECO:0000256" key="1">
    <source>
        <dbReference type="ARBA" id="ARBA00004651"/>
    </source>
</evidence>
<keyword evidence="5 6" id="KW-0472">Membrane</keyword>
<comment type="subcellular location">
    <subcellularLocation>
        <location evidence="1">Cell membrane</location>
        <topology evidence="1">Multi-pass membrane protein</topology>
    </subcellularLocation>
</comment>
<evidence type="ECO:0000313" key="7">
    <source>
        <dbReference type="EMBL" id="TCL73246.1"/>
    </source>
</evidence>
<organism evidence="7 8">
    <name type="scientific">Hydrogenispora ethanolica</name>
    <dbReference type="NCBI Taxonomy" id="1082276"/>
    <lineage>
        <taxon>Bacteria</taxon>
        <taxon>Bacillati</taxon>
        <taxon>Bacillota</taxon>
        <taxon>Hydrogenispora</taxon>
    </lineage>
</organism>
<evidence type="ECO:0000313" key="8">
    <source>
        <dbReference type="Proteomes" id="UP000295008"/>
    </source>
</evidence>
<keyword evidence="4 6" id="KW-1133">Transmembrane helix</keyword>
<feature type="transmembrane region" description="Helical" evidence="6">
    <location>
        <begin position="420"/>
        <end position="441"/>
    </location>
</feature>
<feature type="transmembrane region" description="Helical" evidence="6">
    <location>
        <begin position="43"/>
        <end position="65"/>
    </location>
</feature>
<dbReference type="InterPro" id="IPR050833">
    <property type="entry name" value="Poly_Biosynth_Transport"/>
</dbReference>
<comment type="caution">
    <text evidence="7">The sequence shown here is derived from an EMBL/GenBank/DDBJ whole genome shotgun (WGS) entry which is preliminary data.</text>
</comment>
<sequence>MGTNASIVKGTALLAGAGLVAKAFGALYRIFLARTIGNEGIGLYQMAYPIYLIFLSLSTAGLPIAISRMVAARVAAGDRGGANRVLSAALILLAGLGVVSTLAMALSARWLAGTVVADSRAVYAIWALAPAIAFMSLIAGFRGFFQGWQQMIPSAVSQIIEQMVRVAVALILAVLLLPYGVEHAAAGAAFGATMGGMAGLVYLIWTFYRRRRQREGSPVAGPGMGGRTAEPFHRTIAKLLRFTLPIALATVLTPLLQAIDSMIVPARLQSIGYATGQATALLGILGNSWAVVYLPLIVTAAMASNLVPALSGLLTQEKHRQLQTRIGEGLRLGMLYLVPASAMLLVFGGTIYRLLYGGAQGMILCWFAPAVLLLGLEQVSAGTLQGLGRPSLPLVHFVCGAAVKVGVTLTATGWPGLNLAGAALGTAAGAGVTAVLNLWAIQRLTGAALPSNLAALCGGGGMIAVSWYLSRHLNCHYILEFLISGFFGVTAYLALLWILGGIGRQDLEIISDLVGHTMSRSKQY</sequence>
<evidence type="ECO:0000256" key="5">
    <source>
        <dbReference type="ARBA" id="ARBA00023136"/>
    </source>
</evidence>
<dbReference type="PANTHER" id="PTHR30250">
    <property type="entry name" value="PST FAMILY PREDICTED COLANIC ACID TRANSPORTER"/>
    <property type="match status" value="1"/>
</dbReference>
<dbReference type="GO" id="GO:0005886">
    <property type="term" value="C:plasma membrane"/>
    <property type="evidence" value="ECO:0007669"/>
    <property type="project" value="UniProtKB-SubCell"/>
</dbReference>
<dbReference type="PIRSF" id="PIRSF038958">
    <property type="entry name" value="PG_synth_SpoVB"/>
    <property type="match status" value="1"/>
</dbReference>
<feature type="transmembrane region" description="Helical" evidence="6">
    <location>
        <begin position="394"/>
        <end position="414"/>
    </location>
</feature>
<proteinExistence type="predicted"/>
<keyword evidence="8" id="KW-1185">Reference proteome</keyword>
<feature type="transmembrane region" description="Helical" evidence="6">
    <location>
        <begin position="123"/>
        <end position="141"/>
    </location>
</feature>
<keyword evidence="2" id="KW-1003">Cell membrane</keyword>
<evidence type="ECO:0000256" key="6">
    <source>
        <dbReference type="SAM" id="Phobius"/>
    </source>
</evidence>
<feature type="transmembrane region" description="Helical" evidence="6">
    <location>
        <begin position="85"/>
        <end position="111"/>
    </location>
</feature>
<evidence type="ECO:0000256" key="2">
    <source>
        <dbReference type="ARBA" id="ARBA00022475"/>
    </source>
</evidence>
<evidence type="ECO:0000256" key="4">
    <source>
        <dbReference type="ARBA" id="ARBA00022989"/>
    </source>
</evidence>
<accession>A0A4R1S253</accession>
<dbReference type="InterPro" id="IPR002797">
    <property type="entry name" value="Polysacc_synth"/>
</dbReference>
<dbReference type="Proteomes" id="UP000295008">
    <property type="component" value="Unassembled WGS sequence"/>
</dbReference>
<name>A0A4R1S253_HYDET</name>
<dbReference type="Pfam" id="PF01943">
    <property type="entry name" value="Polysacc_synt"/>
    <property type="match status" value="1"/>
</dbReference>
<dbReference type="InterPro" id="IPR024923">
    <property type="entry name" value="PG_synth_SpoVB"/>
</dbReference>
<feature type="transmembrane region" description="Helical" evidence="6">
    <location>
        <begin position="239"/>
        <end position="259"/>
    </location>
</feature>
<feature type="transmembrane region" description="Helical" evidence="6">
    <location>
        <begin position="162"/>
        <end position="181"/>
    </location>
</feature>
<dbReference type="EMBL" id="SLUN01000005">
    <property type="protein sequence ID" value="TCL73246.1"/>
    <property type="molecule type" value="Genomic_DNA"/>
</dbReference>
<feature type="transmembrane region" description="Helical" evidence="6">
    <location>
        <begin position="453"/>
        <end position="470"/>
    </location>
</feature>
<dbReference type="PANTHER" id="PTHR30250:SF21">
    <property type="entry name" value="LIPID II FLIPPASE MURJ"/>
    <property type="match status" value="1"/>
</dbReference>